<dbReference type="GO" id="GO:0030915">
    <property type="term" value="C:Smc5-Smc6 complex"/>
    <property type="evidence" value="ECO:0007669"/>
    <property type="project" value="UniProtKB-ARBA"/>
</dbReference>
<evidence type="ECO:0000256" key="16">
    <source>
        <dbReference type="ARBA" id="ARBA00023204"/>
    </source>
</evidence>
<keyword evidence="8" id="KW-0547">Nucleotide-binding</keyword>
<comment type="subunit">
    <text evidence="19">Forms a heterodimer with SMC6. Component of the SMC5-SMC6 complex which consists at least of SMC5, SMC6, NSMCE2, NSMCE1, NSMCE4A or EID3 and NSMCE3. Interacts with NSMCE2. Interacts with SLF2; this interaction induces an association of the SLF1-SLF2 complex with the SMC5-SMC6 complex. Interacts with RAD18; this interaction is increased in a SLF1 or SLF2-dependent manner.</text>
</comment>
<evidence type="ECO:0000256" key="18">
    <source>
        <dbReference type="ARBA" id="ARBA00023306"/>
    </source>
</evidence>
<keyword evidence="7" id="KW-0132">Cell division</keyword>
<comment type="similarity">
    <text evidence="3">Belongs to the SMC family. SMC5 subfamily.</text>
</comment>
<evidence type="ECO:0000256" key="20">
    <source>
        <dbReference type="SAM" id="Coils"/>
    </source>
</evidence>
<dbReference type="Proteomes" id="UP000314981">
    <property type="component" value="Chromosome 8"/>
</dbReference>
<keyword evidence="18" id="KW-0131">Cell cycle</keyword>
<evidence type="ECO:0000256" key="8">
    <source>
        <dbReference type="ARBA" id="ARBA00022741"/>
    </source>
</evidence>
<dbReference type="Pfam" id="PF02463">
    <property type="entry name" value="SMC_N"/>
    <property type="match status" value="1"/>
</dbReference>
<keyword evidence="10" id="KW-0498">Mitosis</keyword>
<evidence type="ECO:0000256" key="15">
    <source>
        <dbReference type="ARBA" id="ARBA00023172"/>
    </source>
</evidence>
<gene>
    <name evidence="23" type="primary">SMC5</name>
</gene>
<keyword evidence="5" id="KW-0158">Chromosome</keyword>
<evidence type="ECO:0000256" key="19">
    <source>
        <dbReference type="ARBA" id="ARBA00063114"/>
    </source>
</evidence>
<dbReference type="GO" id="GO:0000724">
    <property type="term" value="P:double-strand break repair via homologous recombination"/>
    <property type="evidence" value="ECO:0007669"/>
    <property type="project" value="TreeGrafter"/>
</dbReference>
<dbReference type="PANTHER" id="PTHR45916:SF1">
    <property type="entry name" value="STRUCTURAL MAINTENANCE OF CHROMOSOMES PROTEIN 5"/>
    <property type="match status" value="1"/>
</dbReference>
<evidence type="ECO:0000256" key="9">
    <source>
        <dbReference type="ARBA" id="ARBA00022763"/>
    </source>
</evidence>
<feature type="compositionally biased region" description="Basic and acidic residues" evidence="21">
    <location>
        <begin position="80"/>
        <end position="92"/>
    </location>
</feature>
<dbReference type="Gene3D" id="3.40.50.300">
    <property type="entry name" value="P-loop containing nucleotide triphosphate hydrolases"/>
    <property type="match status" value="2"/>
</dbReference>
<evidence type="ECO:0000256" key="14">
    <source>
        <dbReference type="ARBA" id="ARBA00023054"/>
    </source>
</evidence>
<dbReference type="PANTHER" id="PTHR45916">
    <property type="entry name" value="STRUCTURAL MAINTENANCE OF CHROMOSOMES PROTEIN 5"/>
    <property type="match status" value="1"/>
</dbReference>
<evidence type="ECO:0000256" key="7">
    <source>
        <dbReference type="ARBA" id="ARBA00022618"/>
    </source>
</evidence>
<evidence type="ECO:0000256" key="1">
    <source>
        <dbReference type="ARBA" id="ARBA00004322"/>
    </source>
</evidence>
<feature type="coiled-coil region" evidence="20">
    <location>
        <begin position="390"/>
        <end position="451"/>
    </location>
</feature>
<evidence type="ECO:0000256" key="21">
    <source>
        <dbReference type="SAM" id="MobiDB-lite"/>
    </source>
</evidence>
<dbReference type="GO" id="GO:0005524">
    <property type="term" value="F:ATP binding"/>
    <property type="evidence" value="ECO:0007669"/>
    <property type="project" value="UniProtKB-KW"/>
</dbReference>
<keyword evidence="11" id="KW-0067">ATP-binding</keyword>
<feature type="coiled-coil region" evidence="20">
    <location>
        <begin position="907"/>
        <end position="944"/>
    </location>
</feature>
<evidence type="ECO:0000256" key="6">
    <source>
        <dbReference type="ARBA" id="ARBA00022553"/>
    </source>
</evidence>
<dbReference type="InterPro" id="IPR027417">
    <property type="entry name" value="P-loop_NTPase"/>
</dbReference>
<evidence type="ECO:0000256" key="12">
    <source>
        <dbReference type="ARBA" id="ARBA00022843"/>
    </source>
</evidence>
<evidence type="ECO:0000256" key="3">
    <source>
        <dbReference type="ARBA" id="ARBA00010171"/>
    </source>
</evidence>
<evidence type="ECO:0000256" key="13">
    <source>
        <dbReference type="ARBA" id="ARBA00022895"/>
    </source>
</evidence>
<dbReference type="GO" id="GO:0003697">
    <property type="term" value="F:single-stranded DNA binding"/>
    <property type="evidence" value="ECO:0007669"/>
    <property type="project" value="TreeGrafter"/>
</dbReference>
<reference evidence="23" key="2">
    <citation type="submission" date="2025-08" db="UniProtKB">
        <authorList>
            <consortium name="Ensembl"/>
        </authorList>
    </citation>
    <scope>IDENTIFICATION</scope>
</reference>
<keyword evidence="12" id="KW-0832">Ubl conjugation</keyword>
<keyword evidence="16" id="KW-0234">DNA repair</keyword>
<organism evidence="23 24">
    <name type="scientific">Bos indicus x Bos taurus</name>
    <name type="common">Hybrid cattle</name>
    <dbReference type="NCBI Taxonomy" id="30522"/>
    <lineage>
        <taxon>Eukaryota</taxon>
        <taxon>Metazoa</taxon>
        <taxon>Chordata</taxon>
        <taxon>Craniata</taxon>
        <taxon>Vertebrata</taxon>
        <taxon>Euteleostomi</taxon>
        <taxon>Mammalia</taxon>
        <taxon>Eutheria</taxon>
        <taxon>Laurasiatheria</taxon>
        <taxon>Artiodactyla</taxon>
        <taxon>Ruminantia</taxon>
        <taxon>Pecora</taxon>
        <taxon>Bovidae</taxon>
        <taxon>Bovinae</taxon>
        <taxon>Bos</taxon>
    </lineage>
</organism>
<dbReference type="GO" id="GO:0000781">
    <property type="term" value="C:chromosome, telomeric region"/>
    <property type="evidence" value="ECO:0007669"/>
    <property type="project" value="UniProtKB-SubCell"/>
</dbReference>
<accession>A0A4W2EH78</accession>
<evidence type="ECO:0000256" key="10">
    <source>
        <dbReference type="ARBA" id="ARBA00022776"/>
    </source>
</evidence>
<evidence type="ECO:0000313" key="24">
    <source>
        <dbReference type="Proteomes" id="UP000314981"/>
    </source>
</evidence>
<protein>
    <recommendedName>
        <fullName evidence="4">Structural maintenance of chromosomes protein 5</fullName>
    </recommendedName>
</protein>
<dbReference type="SUPFAM" id="SSF52540">
    <property type="entry name" value="P-loop containing nucleoside triphosphate hydrolases"/>
    <property type="match status" value="2"/>
</dbReference>
<comment type="subcellular location">
    <subcellularLocation>
        <location evidence="2">Chromosome</location>
        <location evidence="2">Telomere</location>
    </subcellularLocation>
    <subcellularLocation>
        <location evidence="1">Nucleus</location>
        <location evidence="1">PML body</location>
    </subcellularLocation>
</comment>
<keyword evidence="17" id="KW-0539">Nucleus</keyword>
<evidence type="ECO:0000256" key="11">
    <source>
        <dbReference type="ARBA" id="ARBA00022840"/>
    </source>
</evidence>
<dbReference type="GO" id="GO:0016605">
    <property type="term" value="C:PML body"/>
    <property type="evidence" value="ECO:0007669"/>
    <property type="project" value="UniProtKB-SubCell"/>
</dbReference>
<reference evidence="23 24" key="1">
    <citation type="submission" date="2018-11" db="EMBL/GenBank/DDBJ databases">
        <title>Haplotype-resolved cattle genomes.</title>
        <authorList>
            <person name="Low W.Y."/>
            <person name="Tearle R."/>
            <person name="Bickhart D.M."/>
            <person name="Rosen B.D."/>
            <person name="Koren S."/>
            <person name="Rhie A."/>
            <person name="Hiendleder S."/>
            <person name="Phillippy A.M."/>
            <person name="Smith T.P.L."/>
            <person name="Williams J.L."/>
        </authorList>
    </citation>
    <scope>NUCLEOTIDE SEQUENCE [LARGE SCALE GENOMIC DNA]</scope>
</reference>
<dbReference type="FunFam" id="3.40.50.300:FF:000793">
    <property type="entry name" value="Structural maintenance of chromosomes protein 5"/>
    <property type="match status" value="1"/>
</dbReference>
<keyword evidence="6" id="KW-0597">Phosphoprotein</keyword>
<evidence type="ECO:0000256" key="17">
    <source>
        <dbReference type="ARBA" id="ARBA00023242"/>
    </source>
</evidence>
<evidence type="ECO:0000256" key="5">
    <source>
        <dbReference type="ARBA" id="ARBA00022454"/>
    </source>
</evidence>
<dbReference type="Ensembl" id="ENSBIXT00000047368.1">
    <property type="protein sequence ID" value="ENSBIXP00000036957.1"/>
    <property type="gene ID" value="ENSBIXG00000003763.1"/>
</dbReference>
<feature type="compositionally biased region" description="Polar residues" evidence="21">
    <location>
        <begin position="98"/>
        <end position="107"/>
    </location>
</feature>
<dbReference type="GO" id="GO:0051276">
    <property type="term" value="P:chromosome organization"/>
    <property type="evidence" value="ECO:0007669"/>
    <property type="project" value="UniProtKB-ARBA"/>
</dbReference>
<evidence type="ECO:0000259" key="22">
    <source>
        <dbReference type="Pfam" id="PF02463"/>
    </source>
</evidence>
<evidence type="ECO:0000256" key="4">
    <source>
        <dbReference type="ARBA" id="ARBA00018687"/>
    </source>
</evidence>
<dbReference type="FunFam" id="3.40.50.300:FF:001434">
    <property type="entry name" value="Structural maintenance of chromosomes protein 5"/>
    <property type="match status" value="1"/>
</dbReference>
<dbReference type="GO" id="GO:0051301">
    <property type="term" value="P:cell division"/>
    <property type="evidence" value="ECO:0007669"/>
    <property type="project" value="UniProtKB-KW"/>
</dbReference>
<evidence type="ECO:0000256" key="2">
    <source>
        <dbReference type="ARBA" id="ARBA00004574"/>
    </source>
</evidence>
<keyword evidence="24" id="KW-1185">Reference proteome</keyword>
<proteinExistence type="inferred from homology"/>
<feature type="domain" description="RecF/RecN/SMC N-terminal" evidence="22">
    <location>
        <begin position="148"/>
        <end position="1070"/>
    </location>
</feature>
<name>A0A4W2EH78_BOBOX</name>
<sequence>MQKHTEQSCGRFPRGGPVSHPVPFPPARVSQDPGGGGRGGACPVTLPGRDCAGAGAGSRAVARRAVRAGVGRRGAGAVGRWERKPQPRRETARMATPSRRTSTQSPLASKRAILSDPSSEVPSKKKSSVPPAAPRPLPSSGPFVEGSIVRIAMENFLTYDVCEVSPGPHLNMIIGANGTGKSSIVCAICLGLAGKPAFMGRADKVGFFVKRGCSKGMVEIELFRTSGNLVITREIDVAKNQSSWFINKKSTSPKVVEEQVAALNIQVGNLCQFLPQDKVGEFAKLSKIELLEATEKSVGPPEMHKYHCELKNFREKEKQLETSCKQKTEYLEKMIQRNERYKQDVDRFYERKRHLDLIEMLEAKRPWVIEELQQALTVKQNEEHDRQRRISNTRKMIEDLQNELRTTENCENLQPQIDAITNDLRRVQDEKALCESEIIDKRKERETLEKEKRSVDDHIVRFDNLMNQKEDKLRQRYRDTYDAVLWLRNNRDKFKQRVCEPIMLTINMKDNKNAKYIENHIPSNDLRAFVFENQEDMEVFLKEVRDNKKLRVNAVIAPKNSYADKAPSRSLNDLKQYGFFSYLRELFDAPDPVMSYLCCQYHIHEVPVGTERTREKIERVIQETRLKQIYTAEEKYVVKTSFYSNKVISSNTSLKVAQFLTVTVDLEQRRHLEEQLKEINRKLQAVDSGLIALHETNKHLEHKDNELRQKKKELLERKMKKRQLEQKISSKLGSLKLMEQDTCNLEEEERKASTKIKEINIQKAKLVTELTNLIKNCTALHIQKVDLILQNTTVISEKNKLESDYMATSAQLRITEQHFIELDENRQRLLQKCKELMKRARQVCNLGAEQTVPQEYQTQVPTIPNGHNSSPPMAFQDLPNTLDEIDALLTEERSRASCFTGLNPTVVEEYTKREEEIEQLTAELKIKKVELDKYRENISQVKERWLNPLKELVEKINEKFSYFFSSMQCAGEVDLHTENEEDYDKYGIRIRVKFRSSTELHELTPHHQSGGERSVSTMLYLMALQELNRCPFRVVDEINQGMDPINERRVFEMVVNTACKENTSQYFFITPKLLQNLPYSEKMTVLFVYNGPHMLEPNRWNLKAFQRRRRRITFTQPSQ</sequence>
<dbReference type="AlphaFoldDB" id="A0A4W2EH78"/>
<reference evidence="23" key="3">
    <citation type="submission" date="2025-09" db="UniProtKB">
        <authorList>
            <consortium name="Ensembl"/>
        </authorList>
    </citation>
    <scope>IDENTIFICATION</scope>
</reference>
<dbReference type="GO" id="GO:0016887">
    <property type="term" value="F:ATP hydrolysis activity"/>
    <property type="evidence" value="ECO:0007669"/>
    <property type="project" value="InterPro"/>
</dbReference>
<keyword evidence="13" id="KW-0779">Telomere</keyword>
<dbReference type="InterPro" id="IPR003395">
    <property type="entry name" value="RecF/RecN/SMC_N"/>
</dbReference>
<keyword evidence="14 20" id="KW-0175">Coiled coil</keyword>
<feature type="coiled-coil region" evidence="20">
    <location>
        <begin position="669"/>
        <end position="776"/>
    </location>
</feature>
<keyword evidence="9" id="KW-0227">DNA damage</keyword>
<feature type="region of interest" description="Disordered" evidence="21">
    <location>
        <begin position="1"/>
        <end position="140"/>
    </location>
</feature>
<keyword evidence="15" id="KW-0233">DNA recombination</keyword>
<evidence type="ECO:0000313" key="23">
    <source>
        <dbReference type="Ensembl" id="ENSBIXP00000036957.1"/>
    </source>
</evidence>